<name>A0A512DRF6_9PROT</name>
<dbReference type="RefSeq" id="WP_044433636.1">
    <property type="nucleotide sequence ID" value="NZ_BJYZ01000013.1"/>
</dbReference>
<dbReference type="OrthoDB" id="9794208at2"/>
<protein>
    <submittedName>
        <fullName evidence="3">ATP synthase subunit beta</fullName>
    </submittedName>
</protein>
<proteinExistence type="predicted"/>
<accession>A0A512DRF6</accession>
<keyword evidence="4" id="KW-1185">Reference proteome</keyword>
<dbReference type="GO" id="GO:0032259">
    <property type="term" value="P:methylation"/>
    <property type="evidence" value="ECO:0007669"/>
    <property type="project" value="UniProtKB-KW"/>
</dbReference>
<evidence type="ECO:0000313" key="3">
    <source>
        <dbReference type="EMBL" id="GEO39005.1"/>
    </source>
</evidence>
<dbReference type="PANTHER" id="PTHR12049">
    <property type="entry name" value="PROTEIN ARGININE METHYLTRANSFERASE NDUFAF7, MITOCHONDRIAL"/>
    <property type="match status" value="1"/>
</dbReference>
<gene>
    <name evidence="3" type="ORF">SAE02_31530</name>
</gene>
<reference evidence="3 4" key="1">
    <citation type="submission" date="2019-07" db="EMBL/GenBank/DDBJ databases">
        <title>Whole genome shotgun sequence of Skermanella aerolata NBRC 106429.</title>
        <authorList>
            <person name="Hosoyama A."/>
            <person name="Uohara A."/>
            <person name="Ohji S."/>
            <person name="Ichikawa N."/>
        </authorList>
    </citation>
    <scope>NUCLEOTIDE SEQUENCE [LARGE SCALE GENOMIC DNA]</scope>
    <source>
        <strain evidence="3 4">NBRC 106429</strain>
    </source>
</reference>
<dbReference type="GO" id="GO:0035243">
    <property type="term" value="F:protein-arginine omega-N symmetric methyltransferase activity"/>
    <property type="evidence" value="ECO:0007669"/>
    <property type="project" value="TreeGrafter"/>
</dbReference>
<dbReference type="InterPro" id="IPR038375">
    <property type="entry name" value="NDUFAF7_sf"/>
</dbReference>
<organism evidence="3 4">
    <name type="scientific">Skermanella aerolata</name>
    <dbReference type="NCBI Taxonomy" id="393310"/>
    <lineage>
        <taxon>Bacteria</taxon>
        <taxon>Pseudomonadati</taxon>
        <taxon>Pseudomonadota</taxon>
        <taxon>Alphaproteobacteria</taxon>
        <taxon>Rhodospirillales</taxon>
        <taxon>Azospirillaceae</taxon>
        <taxon>Skermanella</taxon>
    </lineage>
</organism>
<evidence type="ECO:0000256" key="1">
    <source>
        <dbReference type="ARBA" id="ARBA00022603"/>
    </source>
</evidence>
<dbReference type="Gene3D" id="3.40.50.12710">
    <property type="match status" value="1"/>
</dbReference>
<dbReference type="Proteomes" id="UP000321523">
    <property type="component" value="Unassembled WGS sequence"/>
</dbReference>
<sequence length="372" mass="39663">MALDRRLTEHLKRRISVEGPVSVASFMGDALGHPRFGYYITADRFGAAGDFITAPEISQMFGELIGLWCAHTWAAMGSPEHVGLVELGPGRGTLMRDALRAAAMLPSFRQAVRVHLVETSPVLRLRQVEMLAPALQGGKPVWHDSVSTLPDGPLLVIANEFFDALPIRQFEKTSHGWTERLVDIDPESGGFRIVLDRRPGPLEALIPARVRASPVGSVFEICPAATAIARELGGRLATSGGAAVIVDYGHPRSAAGETLQAVRNHAFVPVLEDPGAADLTAHVDFELLGDAARAGGASAWGPVTQGEFLAALGIRERAAMLRERATPGQAADIDSAVQRLIGEKEMGTLFKVLALTGPGQDSPAGFESLRQP</sequence>
<dbReference type="InterPro" id="IPR029063">
    <property type="entry name" value="SAM-dependent_MTases_sf"/>
</dbReference>
<dbReference type="Pfam" id="PF02636">
    <property type="entry name" value="Methyltransf_28"/>
    <property type="match status" value="1"/>
</dbReference>
<dbReference type="PANTHER" id="PTHR12049:SF7">
    <property type="entry name" value="PROTEIN ARGININE METHYLTRANSFERASE NDUFAF7, MITOCHONDRIAL"/>
    <property type="match status" value="1"/>
</dbReference>
<dbReference type="EMBL" id="BJYZ01000013">
    <property type="protein sequence ID" value="GEO39005.1"/>
    <property type="molecule type" value="Genomic_DNA"/>
</dbReference>
<comment type="caution">
    <text evidence="3">The sequence shown here is derived from an EMBL/GenBank/DDBJ whole genome shotgun (WGS) entry which is preliminary data.</text>
</comment>
<evidence type="ECO:0000313" key="4">
    <source>
        <dbReference type="Proteomes" id="UP000321523"/>
    </source>
</evidence>
<dbReference type="SUPFAM" id="SSF53335">
    <property type="entry name" value="S-adenosyl-L-methionine-dependent methyltransferases"/>
    <property type="match status" value="1"/>
</dbReference>
<dbReference type="InterPro" id="IPR003788">
    <property type="entry name" value="NDUFAF7"/>
</dbReference>
<keyword evidence="2" id="KW-0808">Transferase</keyword>
<evidence type="ECO:0000256" key="2">
    <source>
        <dbReference type="ARBA" id="ARBA00022679"/>
    </source>
</evidence>
<dbReference type="AlphaFoldDB" id="A0A512DRF6"/>
<keyword evidence="1" id="KW-0489">Methyltransferase</keyword>